<sequence>MHAFPPDGFSSVSKVTTFPTDLLYLVTEIALSSKQPLFRAQTFHSYSPVVGYMS</sequence>
<evidence type="ECO:0000313" key="1">
    <source>
        <dbReference type="EMBL" id="KIJ60205.1"/>
    </source>
</evidence>
<dbReference type="Proteomes" id="UP000053820">
    <property type="component" value="Unassembled WGS sequence"/>
</dbReference>
<keyword evidence="2" id="KW-1185">Reference proteome</keyword>
<reference evidence="1 2" key="1">
    <citation type="submission" date="2014-04" db="EMBL/GenBank/DDBJ databases">
        <title>Evolutionary Origins and Diversification of the Mycorrhizal Mutualists.</title>
        <authorList>
            <consortium name="DOE Joint Genome Institute"/>
            <consortium name="Mycorrhizal Genomics Consortium"/>
            <person name="Kohler A."/>
            <person name="Kuo A."/>
            <person name="Nagy L.G."/>
            <person name="Floudas D."/>
            <person name="Copeland A."/>
            <person name="Barry K.W."/>
            <person name="Cichocki N."/>
            <person name="Veneault-Fourrey C."/>
            <person name="LaButti K."/>
            <person name="Lindquist E.A."/>
            <person name="Lipzen A."/>
            <person name="Lundell T."/>
            <person name="Morin E."/>
            <person name="Murat C."/>
            <person name="Riley R."/>
            <person name="Ohm R."/>
            <person name="Sun H."/>
            <person name="Tunlid A."/>
            <person name="Henrissat B."/>
            <person name="Grigoriev I.V."/>
            <person name="Hibbett D.S."/>
            <person name="Martin F."/>
        </authorList>
    </citation>
    <scope>NUCLEOTIDE SEQUENCE [LARGE SCALE GENOMIC DNA]</scope>
    <source>
        <strain evidence="1 2">MD-312</strain>
    </source>
</reference>
<organism evidence="1 2">
    <name type="scientific">Hydnomerulius pinastri MD-312</name>
    <dbReference type="NCBI Taxonomy" id="994086"/>
    <lineage>
        <taxon>Eukaryota</taxon>
        <taxon>Fungi</taxon>
        <taxon>Dikarya</taxon>
        <taxon>Basidiomycota</taxon>
        <taxon>Agaricomycotina</taxon>
        <taxon>Agaricomycetes</taxon>
        <taxon>Agaricomycetidae</taxon>
        <taxon>Boletales</taxon>
        <taxon>Boletales incertae sedis</taxon>
        <taxon>Leucogyrophana</taxon>
    </lineage>
</organism>
<proteinExistence type="predicted"/>
<name>A0A0C9VR39_9AGAM</name>
<evidence type="ECO:0000313" key="2">
    <source>
        <dbReference type="Proteomes" id="UP000053820"/>
    </source>
</evidence>
<dbReference type="AlphaFoldDB" id="A0A0C9VR39"/>
<dbReference type="EMBL" id="KN839875">
    <property type="protein sequence ID" value="KIJ60205.1"/>
    <property type="molecule type" value="Genomic_DNA"/>
</dbReference>
<protein>
    <submittedName>
        <fullName evidence="1">Unplaced genomic scaffold scaffold_41, whole genome shotgun sequence</fullName>
    </submittedName>
</protein>
<gene>
    <name evidence="1" type="ORF">HYDPIDRAFT_117466</name>
</gene>
<accession>A0A0C9VR39</accession>
<dbReference type="HOGENOM" id="CLU_3050604_0_0_1"/>